<feature type="active site" evidence="9">
    <location>
        <position position="12"/>
    </location>
</feature>
<evidence type="ECO:0000259" key="11">
    <source>
        <dbReference type="Pfam" id="PF08544"/>
    </source>
</evidence>
<dbReference type="InterPro" id="IPR036554">
    <property type="entry name" value="GHMP_kinase_C_sf"/>
</dbReference>
<evidence type="ECO:0000313" key="12">
    <source>
        <dbReference type="EMBL" id="OCC15361.1"/>
    </source>
</evidence>
<evidence type="ECO:0000256" key="3">
    <source>
        <dbReference type="ARBA" id="ARBA00017473"/>
    </source>
</evidence>
<feature type="binding site" evidence="9">
    <location>
        <begin position="100"/>
        <end position="110"/>
    </location>
    <ligand>
        <name>ATP</name>
        <dbReference type="ChEBI" id="CHEBI:30616"/>
    </ligand>
</feature>
<protein>
    <recommendedName>
        <fullName evidence="3 9">4-diphosphocytidyl-2-C-methyl-D-erythritol kinase</fullName>
        <shortName evidence="9">CMK</shortName>
        <ecNumber evidence="2 9">2.7.1.148</ecNumber>
    </recommendedName>
    <alternativeName>
        <fullName evidence="8 9">4-(cytidine-5'-diphospho)-2-C-methyl-D-erythritol kinase</fullName>
    </alternativeName>
</protein>
<name>A0A1B9F6G3_9BACT</name>
<dbReference type="PANTHER" id="PTHR43527">
    <property type="entry name" value="4-DIPHOSPHOCYTIDYL-2-C-METHYL-D-ERYTHRITOL KINASE, CHLOROPLASTIC"/>
    <property type="match status" value="1"/>
</dbReference>
<dbReference type="NCBIfam" id="TIGR00154">
    <property type="entry name" value="ispE"/>
    <property type="match status" value="1"/>
</dbReference>
<dbReference type="UniPathway" id="UPA00056">
    <property type="reaction ID" value="UER00094"/>
</dbReference>
<accession>A0A1B9F6G3</accession>
<dbReference type="InterPro" id="IPR020568">
    <property type="entry name" value="Ribosomal_Su5_D2-typ_SF"/>
</dbReference>
<dbReference type="AlphaFoldDB" id="A0A1B9F6G3"/>
<evidence type="ECO:0000256" key="1">
    <source>
        <dbReference type="ARBA" id="ARBA00009684"/>
    </source>
</evidence>
<dbReference type="Gene3D" id="3.30.70.890">
    <property type="entry name" value="GHMP kinase, C-terminal domain"/>
    <property type="match status" value="1"/>
</dbReference>
<dbReference type="GO" id="GO:0016114">
    <property type="term" value="P:terpenoid biosynthetic process"/>
    <property type="evidence" value="ECO:0007669"/>
    <property type="project" value="UniProtKB-UniRule"/>
</dbReference>
<sequence length="286" mass="31386">MNQVIATKAPAKINCFLKIMGRLPNGYHTIYTLFRKISLWDQLTIGVNYAGSSPKIEVRCHGLSGIPNGRDNLAFKAADLFMKKTGIMLDVRIDIKKTIPPGAGLGGGSSDASCVLRSLNTITGNPLSQTELLKLASSIGADCPFFLLEASSAVGLGIGDDLYPVKIPKQYFVLIFPNFFVNTRWAYAHYVLTKSEDEISFVPEKLADFMHWANDLEGVVLKKYPVLKTYKKQLINHGAKIALMTGSGSTIFGLFSNLDAAQRAKEAISRDFEIHEPLNVELAESL</sequence>
<organism evidence="12 13">
    <name type="scientific">Dissulfuribacter thermophilus</name>
    <dbReference type="NCBI Taxonomy" id="1156395"/>
    <lineage>
        <taxon>Bacteria</taxon>
        <taxon>Pseudomonadati</taxon>
        <taxon>Thermodesulfobacteriota</taxon>
        <taxon>Dissulfuribacteria</taxon>
        <taxon>Dissulfuribacterales</taxon>
        <taxon>Dissulfuribacteraceae</taxon>
        <taxon>Dissulfuribacter</taxon>
    </lineage>
</organism>
<dbReference type="InterPro" id="IPR014721">
    <property type="entry name" value="Ribsml_uS5_D2-typ_fold_subgr"/>
</dbReference>
<dbReference type="InterPro" id="IPR006204">
    <property type="entry name" value="GHMP_kinase_N_dom"/>
</dbReference>
<evidence type="ECO:0000313" key="13">
    <source>
        <dbReference type="Proteomes" id="UP000093080"/>
    </source>
</evidence>
<keyword evidence="5 9" id="KW-0547">Nucleotide-binding</keyword>
<dbReference type="InterPro" id="IPR013750">
    <property type="entry name" value="GHMP_kinase_C_dom"/>
</dbReference>
<comment type="similarity">
    <text evidence="1 9">Belongs to the GHMP kinase family. IspE subfamily.</text>
</comment>
<comment type="catalytic activity">
    <reaction evidence="9">
        <text>4-CDP-2-C-methyl-D-erythritol + ATP = 4-CDP-2-C-methyl-D-erythritol 2-phosphate + ADP + H(+)</text>
        <dbReference type="Rhea" id="RHEA:18437"/>
        <dbReference type="ChEBI" id="CHEBI:15378"/>
        <dbReference type="ChEBI" id="CHEBI:30616"/>
        <dbReference type="ChEBI" id="CHEBI:57823"/>
        <dbReference type="ChEBI" id="CHEBI:57919"/>
        <dbReference type="ChEBI" id="CHEBI:456216"/>
        <dbReference type="EC" id="2.7.1.148"/>
    </reaction>
</comment>
<evidence type="ECO:0000259" key="10">
    <source>
        <dbReference type="Pfam" id="PF00288"/>
    </source>
</evidence>
<dbReference type="SUPFAM" id="SSF54211">
    <property type="entry name" value="Ribosomal protein S5 domain 2-like"/>
    <property type="match status" value="1"/>
</dbReference>
<feature type="active site" evidence="9">
    <location>
        <position position="142"/>
    </location>
</feature>
<dbReference type="Pfam" id="PF00288">
    <property type="entry name" value="GHMP_kinases_N"/>
    <property type="match status" value="1"/>
</dbReference>
<dbReference type="PIRSF" id="PIRSF010376">
    <property type="entry name" value="IspE"/>
    <property type="match status" value="1"/>
</dbReference>
<dbReference type="OrthoDB" id="9809438at2"/>
<evidence type="ECO:0000256" key="6">
    <source>
        <dbReference type="ARBA" id="ARBA00022777"/>
    </source>
</evidence>
<evidence type="ECO:0000256" key="4">
    <source>
        <dbReference type="ARBA" id="ARBA00022679"/>
    </source>
</evidence>
<evidence type="ECO:0000256" key="9">
    <source>
        <dbReference type="HAMAP-Rule" id="MF_00061"/>
    </source>
</evidence>
<evidence type="ECO:0000256" key="7">
    <source>
        <dbReference type="ARBA" id="ARBA00022840"/>
    </source>
</evidence>
<dbReference type="GO" id="GO:0050515">
    <property type="term" value="F:4-(cytidine 5'-diphospho)-2-C-methyl-D-erythritol kinase activity"/>
    <property type="evidence" value="ECO:0007669"/>
    <property type="project" value="UniProtKB-UniRule"/>
</dbReference>
<gene>
    <name evidence="9" type="primary">ispE</name>
    <name evidence="12" type="ORF">DBT_1108</name>
</gene>
<dbReference type="PANTHER" id="PTHR43527:SF2">
    <property type="entry name" value="4-DIPHOSPHOCYTIDYL-2-C-METHYL-D-ERYTHRITOL KINASE, CHLOROPLASTIC"/>
    <property type="match status" value="1"/>
</dbReference>
<feature type="domain" description="GHMP kinase N-terminal" evidence="10">
    <location>
        <begin position="72"/>
        <end position="148"/>
    </location>
</feature>
<dbReference type="EC" id="2.7.1.148" evidence="2 9"/>
<dbReference type="STRING" id="1156395.DBT_1108"/>
<dbReference type="EMBL" id="MAGO01000005">
    <property type="protein sequence ID" value="OCC15361.1"/>
    <property type="molecule type" value="Genomic_DNA"/>
</dbReference>
<dbReference type="Gene3D" id="3.30.230.10">
    <property type="match status" value="1"/>
</dbReference>
<dbReference type="Proteomes" id="UP000093080">
    <property type="component" value="Unassembled WGS sequence"/>
</dbReference>
<evidence type="ECO:0000256" key="8">
    <source>
        <dbReference type="ARBA" id="ARBA00032554"/>
    </source>
</evidence>
<keyword evidence="9" id="KW-0414">Isoprene biosynthesis</keyword>
<dbReference type="SUPFAM" id="SSF55060">
    <property type="entry name" value="GHMP Kinase, C-terminal domain"/>
    <property type="match status" value="1"/>
</dbReference>
<dbReference type="RefSeq" id="WP_067617320.1">
    <property type="nucleotide sequence ID" value="NZ_MAGO01000005.1"/>
</dbReference>
<reference evidence="12 13" key="1">
    <citation type="submission" date="2016-06" db="EMBL/GenBank/DDBJ databases">
        <title>Respiratory ammonification of nitrate coupled to the oxidation of elemental sulfur in deep-sea autotrophic thermophilic bacteria.</title>
        <authorList>
            <person name="Slobodkina G.B."/>
            <person name="Mardanov A.V."/>
            <person name="Ravin N.V."/>
            <person name="Frolova A.A."/>
            <person name="Viryasiv M.B."/>
            <person name="Chernyh N.A."/>
            <person name="Bonch-Osmolovskaya E.A."/>
            <person name="Slobodkin A.I."/>
        </authorList>
    </citation>
    <scope>NUCLEOTIDE SEQUENCE [LARGE SCALE GENOMIC DNA]</scope>
    <source>
        <strain evidence="12 13">S69</strain>
    </source>
</reference>
<proteinExistence type="inferred from homology"/>
<dbReference type="GO" id="GO:0019288">
    <property type="term" value="P:isopentenyl diphosphate biosynthetic process, methylerythritol 4-phosphate pathway"/>
    <property type="evidence" value="ECO:0007669"/>
    <property type="project" value="UniProtKB-UniRule"/>
</dbReference>
<comment type="caution">
    <text evidence="12">The sequence shown here is derived from an EMBL/GenBank/DDBJ whole genome shotgun (WGS) entry which is preliminary data.</text>
</comment>
<dbReference type="Pfam" id="PF08544">
    <property type="entry name" value="GHMP_kinases_C"/>
    <property type="match status" value="1"/>
</dbReference>
<keyword evidence="13" id="KW-1185">Reference proteome</keyword>
<comment type="pathway">
    <text evidence="9">Isoprenoid biosynthesis; isopentenyl diphosphate biosynthesis via DXP pathway; isopentenyl diphosphate from 1-deoxy-D-xylulose 5-phosphate: step 3/6.</text>
</comment>
<dbReference type="HAMAP" id="MF_00061">
    <property type="entry name" value="IspE"/>
    <property type="match status" value="1"/>
</dbReference>
<keyword evidence="7 9" id="KW-0067">ATP-binding</keyword>
<evidence type="ECO:0000256" key="2">
    <source>
        <dbReference type="ARBA" id="ARBA00012052"/>
    </source>
</evidence>
<dbReference type="PATRIC" id="fig|1156395.6.peg.1123"/>
<dbReference type="InterPro" id="IPR004424">
    <property type="entry name" value="IspE"/>
</dbReference>
<dbReference type="GO" id="GO:0005524">
    <property type="term" value="F:ATP binding"/>
    <property type="evidence" value="ECO:0007669"/>
    <property type="project" value="UniProtKB-UniRule"/>
</dbReference>
<keyword evidence="4 9" id="KW-0808">Transferase</keyword>
<evidence type="ECO:0000256" key="5">
    <source>
        <dbReference type="ARBA" id="ARBA00022741"/>
    </source>
</evidence>
<feature type="domain" description="GHMP kinase C-terminal" evidence="11">
    <location>
        <begin position="206"/>
        <end position="272"/>
    </location>
</feature>
<comment type="function">
    <text evidence="9">Catalyzes the phosphorylation of the position 2 hydroxy group of 4-diphosphocytidyl-2C-methyl-D-erythritol.</text>
</comment>
<keyword evidence="6 9" id="KW-0418">Kinase</keyword>